<feature type="repeat" description="PPR" evidence="3">
    <location>
        <begin position="420"/>
        <end position="454"/>
    </location>
</feature>
<evidence type="ECO:0000256" key="1">
    <source>
        <dbReference type="ARBA" id="ARBA00007626"/>
    </source>
</evidence>
<evidence type="ECO:0000313" key="5">
    <source>
        <dbReference type="EnsemblPlants" id="Kaladp0024s0817.1.v1.1.CDS.1"/>
    </source>
</evidence>
<feature type="region of interest" description="Disordered" evidence="4">
    <location>
        <begin position="111"/>
        <end position="139"/>
    </location>
</feature>
<evidence type="ECO:0000256" key="2">
    <source>
        <dbReference type="ARBA" id="ARBA00022737"/>
    </source>
</evidence>
<feature type="repeat" description="PPR" evidence="3">
    <location>
        <begin position="385"/>
        <end position="419"/>
    </location>
</feature>
<keyword evidence="6" id="KW-1185">Reference proteome</keyword>
<dbReference type="PROSITE" id="PS51375">
    <property type="entry name" value="PPR"/>
    <property type="match status" value="6"/>
</dbReference>
<dbReference type="GO" id="GO:0003729">
    <property type="term" value="F:mRNA binding"/>
    <property type="evidence" value="ECO:0007669"/>
    <property type="project" value="TreeGrafter"/>
</dbReference>
<feature type="repeat" description="PPR" evidence="3">
    <location>
        <begin position="455"/>
        <end position="489"/>
    </location>
</feature>
<name>A0A7N0T7W4_KALFE</name>
<dbReference type="Proteomes" id="UP000594263">
    <property type="component" value="Unplaced"/>
</dbReference>
<dbReference type="EnsemblPlants" id="Kaladp0024s0817.1.v1.1">
    <property type="protein sequence ID" value="Kaladp0024s0817.1.v1.1.CDS.1"/>
    <property type="gene ID" value="Kaladp0024s0817.v1.1"/>
</dbReference>
<evidence type="ECO:0000313" key="6">
    <source>
        <dbReference type="Proteomes" id="UP000594263"/>
    </source>
</evidence>
<dbReference type="Pfam" id="PF01535">
    <property type="entry name" value="PPR"/>
    <property type="match status" value="1"/>
</dbReference>
<accession>A0A7N0T7W4</accession>
<dbReference type="AlphaFoldDB" id="A0A7N0T7W4"/>
<dbReference type="PANTHER" id="PTHR47938:SF46">
    <property type="entry name" value="PENTACOTRIPEPTIDE-REPEAT REGION OF PRORP DOMAIN-CONTAINING PROTEIN"/>
    <property type="match status" value="1"/>
</dbReference>
<dbReference type="InterPro" id="IPR002885">
    <property type="entry name" value="PPR_rpt"/>
</dbReference>
<dbReference type="Gene3D" id="1.25.40.10">
    <property type="entry name" value="Tetratricopeptide repeat domain"/>
    <property type="match status" value="3"/>
</dbReference>
<evidence type="ECO:0000256" key="3">
    <source>
        <dbReference type="PROSITE-ProRule" id="PRU00708"/>
    </source>
</evidence>
<sequence length="591" mass="65526">MWRSVAAKTSNFRRLLRINHNPKVSYTDPFHHFAPEKSIFQNPRVLLSHGYSTETWRLDSSHDDESIPTVTSDLFRENAGLDPAAAAASDIFGEGVDLESQHLDTAADGDSAFAEGLDSSDEMAEEADGAEEEGAPESLGDTKLQSVVSLLQNTAHVSLESALNELELELDESFVVSILGGELIPGENLLGFFNWVRKNPDFTLTSRVMEALVKSISVQMRKKDAYALWDLVKDIGEKDICLLNVEILNHLIAMMSKLGKGKAGYEVYTKFEDFGFTPNEDTYFLAIEALCRRSFFKWASSIIDKMMESGVVPDDQRIGSIISWLCKGKMAKEAHSVYLFGKEKNKRPPTAPVNFLISSLSRKDDTVKLALEMLDDLSGEARKYGIKPFTSVIRGLCRTKDVGEAKNLLTNMIEAGPPPSNGVFNLVIDAFSKLGEMDEAKTIMKLMESRGLKPDVYTYTVIMSGYAKGGQMEDAMKVLSEAKSKHAKLSHVTYHTLIRGYCKLEEFDKAVELVHEMKDYGVEANADEYNKLIQSLCLNAVDWKTAEKLLDEMNEKGLHLNGATKGLVNAVRDLEAEFLGIEETVIPAVAA</sequence>
<feature type="repeat" description="PPR" evidence="3">
    <location>
        <begin position="490"/>
        <end position="524"/>
    </location>
</feature>
<evidence type="ECO:0000256" key="4">
    <source>
        <dbReference type="SAM" id="MobiDB-lite"/>
    </source>
</evidence>
<keyword evidence="2" id="KW-0677">Repeat</keyword>
<dbReference type="InterPro" id="IPR011990">
    <property type="entry name" value="TPR-like_helical_dom_sf"/>
</dbReference>
<comment type="similarity">
    <text evidence="1">Belongs to the PPR family. P subfamily.</text>
</comment>
<protein>
    <recommendedName>
        <fullName evidence="7">Pentatricopeptide repeat-containing protein</fullName>
    </recommendedName>
</protein>
<dbReference type="Pfam" id="PF13041">
    <property type="entry name" value="PPR_2"/>
    <property type="match status" value="2"/>
</dbReference>
<organism evidence="5 6">
    <name type="scientific">Kalanchoe fedtschenkoi</name>
    <name type="common">Lavender scallops</name>
    <name type="synonym">South American air plant</name>
    <dbReference type="NCBI Taxonomy" id="63787"/>
    <lineage>
        <taxon>Eukaryota</taxon>
        <taxon>Viridiplantae</taxon>
        <taxon>Streptophyta</taxon>
        <taxon>Embryophyta</taxon>
        <taxon>Tracheophyta</taxon>
        <taxon>Spermatophyta</taxon>
        <taxon>Magnoliopsida</taxon>
        <taxon>eudicotyledons</taxon>
        <taxon>Gunneridae</taxon>
        <taxon>Pentapetalae</taxon>
        <taxon>Saxifragales</taxon>
        <taxon>Crassulaceae</taxon>
        <taxon>Kalanchoe</taxon>
    </lineage>
</organism>
<feature type="compositionally biased region" description="Acidic residues" evidence="4">
    <location>
        <begin position="118"/>
        <end position="135"/>
    </location>
</feature>
<dbReference type="NCBIfam" id="TIGR00756">
    <property type="entry name" value="PPR"/>
    <property type="match status" value="5"/>
</dbReference>
<proteinExistence type="inferred from homology"/>
<dbReference type="OMA" id="FFKWVLK"/>
<reference evidence="5" key="1">
    <citation type="submission" date="2021-01" db="UniProtKB">
        <authorList>
            <consortium name="EnsemblPlants"/>
        </authorList>
    </citation>
    <scope>IDENTIFICATION</scope>
</reference>
<dbReference type="Gramene" id="Kaladp0024s0817.1.v1.1">
    <property type="protein sequence ID" value="Kaladp0024s0817.1.v1.1.CDS.1"/>
    <property type="gene ID" value="Kaladp0024s0817.v1.1"/>
</dbReference>
<dbReference type="PANTHER" id="PTHR47938">
    <property type="entry name" value="RESPIRATORY COMPLEX I CHAPERONE (CIA84), PUTATIVE (AFU_ORTHOLOGUE AFUA_2G06020)-RELATED"/>
    <property type="match status" value="1"/>
</dbReference>
<feature type="repeat" description="PPR" evidence="3">
    <location>
        <begin position="525"/>
        <end position="560"/>
    </location>
</feature>
<feature type="repeat" description="PPR" evidence="3">
    <location>
        <begin position="279"/>
        <end position="313"/>
    </location>
</feature>
<evidence type="ECO:0008006" key="7">
    <source>
        <dbReference type="Google" id="ProtNLM"/>
    </source>
</evidence>